<protein>
    <submittedName>
        <fullName evidence="1">Uncharacterized protein</fullName>
    </submittedName>
</protein>
<gene>
    <name evidence="1" type="ORF">CLIB1444_11S00584</name>
</gene>
<evidence type="ECO:0000313" key="1">
    <source>
        <dbReference type="EMBL" id="CAH6722763.1"/>
    </source>
</evidence>
<accession>A0ACA9YCV1</accession>
<name>A0ACA9YCV1_9ASCO</name>
<dbReference type="Proteomes" id="UP001152531">
    <property type="component" value="Unassembled WGS sequence"/>
</dbReference>
<keyword evidence="2" id="KW-1185">Reference proteome</keyword>
<sequence length="533" mass="62423">MANVISTSHTKSLFPHPWYIANCDIGPLPLSLDEWEIIEISKAIRSKSGWQIKYKDSEITSKWQSELCSQSKRKEINKLFDFVLKELDWYVEMENSIPGYKIECDDKIVTSDNAVPLAIKEDFIREVKSFSSSLKEKDYHPGSNNQVLDLVHPSLYPYQYGKTPTITDNGIELVPYSDEVKNFKFGVSKYLMSDKYQWLPSLLTLKDGNFSFASYINNLHPKYQGLYKSIESIFNLSIPGLNFILSRTISNQVVRIEVPPGEKAYTDEFNQKVKDLWSDDSLSDEVFMQERDRLEESKIYNLKELKFEYVKPEMAQFDLRDFEDLKVIVKLADIELTPENPYYKGGSWHVEGTINEDIVATILYYYDTENIGESRLSFRTTFEDPVYEQNDKFYCNHFYGMENDCIMSRNLGSVECKEDRLLIFPNIFQHHVDPFELVDKSKPGHRKILCMFLVDPYNDLVKTTYQVPPQQPDWQDLVDGEIKEKIRNLGTQWPIPLEEMKTVREDLMEERSIKDLYDDLIPPFNREFSLCEH</sequence>
<evidence type="ECO:0000313" key="2">
    <source>
        <dbReference type="Proteomes" id="UP001152531"/>
    </source>
</evidence>
<comment type="caution">
    <text evidence="1">The sequence shown here is derived from an EMBL/GenBank/DDBJ whole genome shotgun (WGS) entry which is preliminary data.</text>
</comment>
<dbReference type="EMBL" id="CALSDN010000011">
    <property type="protein sequence ID" value="CAH6722763.1"/>
    <property type="molecule type" value="Genomic_DNA"/>
</dbReference>
<reference evidence="1" key="1">
    <citation type="submission" date="2022-06" db="EMBL/GenBank/DDBJ databases">
        <authorList>
            <person name="Legras J.-L."/>
            <person name="Devillers H."/>
            <person name="Grondin C."/>
        </authorList>
    </citation>
    <scope>NUCLEOTIDE SEQUENCE</scope>
    <source>
        <strain evidence="1">CLIB 1444</strain>
    </source>
</reference>
<organism evidence="1 2">
    <name type="scientific">[Candida] jaroonii</name>
    <dbReference type="NCBI Taxonomy" id="467808"/>
    <lineage>
        <taxon>Eukaryota</taxon>
        <taxon>Fungi</taxon>
        <taxon>Dikarya</taxon>
        <taxon>Ascomycota</taxon>
        <taxon>Saccharomycotina</taxon>
        <taxon>Pichiomycetes</taxon>
        <taxon>Debaryomycetaceae</taxon>
        <taxon>Yamadazyma</taxon>
    </lineage>
</organism>
<proteinExistence type="predicted"/>